<keyword evidence="3 9" id="KW-1003">Cell membrane</keyword>
<protein>
    <recommendedName>
        <fullName evidence="9">Apolipoprotein N-acyltransferase</fullName>
        <shortName evidence="9">ALP N-acyltransferase</shortName>
        <ecNumber evidence="9">2.3.1.269</ecNumber>
    </recommendedName>
</protein>
<evidence type="ECO:0000256" key="3">
    <source>
        <dbReference type="ARBA" id="ARBA00022475"/>
    </source>
</evidence>
<reference evidence="11" key="1">
    <citation type="submission" date="2020-01" db="EMBL/GenBank/DDBJ databases">
        <authorList>
            <person name="Rat A."/>
        </authorList>
    </citation>
    <scope>NUCLEOTIDE SEQUENCE</scope>
    <source>
        <strain evidence="11">LMG 28251</strain>
    </source>
</reference>
<comment type="function">
    <text evidence="9">Catalyzes the phospholipid dependent N-acylation of the N-terminal cysteine of apolipoprotein, the last step in lipoprotein maturation.</text>
</comment>
<comment type="subcellular location">
    <subcellularLocation>
        <location evidence="1 9">Cell membrane</location>
        <topology evidence="1 9">Multi-pass membrane protein</topology>
    </subcellularLocation>
</comment>
<evidence type="ECO:0000256" key="5">
    <source>
        <dbReference type="ARBA" id="ARBA00022692"/>
    </source>
</evidence>
<name>A0AAF1JZV9_9PROT</name>
<gene>
    <name evidence="9 11" type="primary">lnt</name>
    <name evidence="11" type="ORF">GXW79_21130</name>
</gene>
<comment type="similarity">
    <text evidence="2 9">Belongs to the CN hydrolase family. Apolipoprotein N-acyltransferase subfamily.</text>
</comment>
<dbReference type="GO" id="GO:0016410">
    <property type="term" value="F:N-acyltransferase activity"/>
    <property type="evidence" value="ECO:0007669"/>
    <property type="project" value="UniProtKB-UniRule"/>
</dbReference>
<evidence type="ECO:0000313" key="11">
    <source>
        <dbReference type="EMBL" id="MBR0657592.1"/>
    </source>
</evidence>
<keyword evidence="4 9" id="KW-0808">Transferase</keyword>
<keyword evidence="7 9" id="KW-0472">Membrane</keyword>
<dbReference type="EC" id="2.3.1.269" evidence="9"/>
<dbReference type="PROSITE" id="PS50263">
    <property type="entry name" value="CN_HYDROLASE"/>
    <property type="match status" value="1"/>
</dbReference>
<dbReference type="PANTHER" id="PTHR38686">
    <property type="entry name" value="APOLIPOPROTEIN N-ACYLTRANSFERASE"/>
    <property type="match status" value="1"/>
</dbReference>
<dbReference type="Pfam" id="PF20154">
    <property type="entry name" value="LNT_N"/>
    <property type="match status" value="1"/>
</dbReference>
<dbReference type="GO" id="GO:0042158">
    <property type="term" value="P:lipoprotein biosynthetic process"/>
    <property type="evidence" value="ECO:0007669"/>
    <property type="project" value="UniProtKB-UniRule"/>
</dbReference>
<keyword evidence="6 9" id="KW-1133">Transmembrane helix</keyword>
<dbReference type="InterPro" id="IPR004563">
    <property type="entry name" value="Apolipo_AcylTrfase"/>
</dbReference>
<comment type="pathway">
    <text evidence="9">Protein modification; lipoprotein biosynthesis (N-acyl transfer).</text>
</comment>
<evidence type="ECO:0000256" key="8">
    <source>
        <dbReference type="ARBA" id="ARBA00023315"/>
    </source>
</evidence>
<dbReference type="InterPro" id="IPR003010">
    <property type="entry name" value="C-N_Hydrolase"/>
</dbReference>
<dbReference type="Gene3D" id="3.60.110.10">
    <property type="entry name" value="Carbon-nitrogen hydrolase"/>
    <property type="match status" value="1"/>
</dbReference>
<keyword evidence="5 9" id="KW-0812">Transmembrane</keyword>
<dbReference type="EMBL" id="JAAEDH010000045">
    <property type="protein sequence ID" value="MBR0657592.1"/>
    <property type="molecule type" value="Genomic_DNA"/>
</dbReference>
<evidence type="ECO:0000256" key="7">
    <source>
        <dbReference type="ARBA" id="ARBA00023136"/>
    </source>
</evidence>
<accession>A0AAF1JZV9</accession>
<dbReference type="PANTHER" id="PTHR38686:SF1">
    <property type="entry name" value="APOLIPOPROTEIN N-ACYLTRANSFERASE"/>
    <property type="match status" value="1"/>
</dbReference>
<keyword evidence="12" id="KW-1185">Reference proteome</keyword>
<feature type="transmembrane region" description="Helical" evidence="9">
    <location>
        <begin position="176"/>
        <end position="196"/>
    </location>
</feature>
<evidence type="ECO:0000259" key="10">
    <source>
        <dbReference type="PROSITE" id="PS50263"/>
    </source>
</evidence>
<organism evidence="11 12">
    <name type="scientific">Plastoroseomonas arctica</name>
    <dbReference type="NCBI Taxonomy" id="1509237"/>
    <lineage>
        <taxon>Bacteria</taxon>
        <taxon>Pseudomonadati</taxon>
        <taxon>Pseudomonadota</taxon>
        <taxon>Alphaproteobacteria</taxon>
        <taxon>Acetobacterales</taxon>
        <taxon>Acetobacteraceae</taxon>
        <taxon>Plastoroseomonas</taxon>
    </lineage>
</organism>
<dbReference type="AlphaFoldDB" id="A0AAF1JZV9"/>
<feature type="transmembrane region" description="Helical" evidence="9">
    <location>
        <begin position="142"/>
        <end position="170"/>
    </location>
</feature>
<evidence type="ECO:0000256" key="9">
    <source>
        <dbReference type="HAMAP-Rule" id="MF_01148"/>
    </source>
</evidence>
<dbReference type="Proteomes" id="UP001196068">
    <property type="component" value="Unassembled WGS sequence"/>
</dbReference>
<reference evidence="11" key="2">
    <citation type="journal article" date="2021" name="Syst. Appl. Microbiol.">
        <title>Roseomonas hellenica sp. nov., isolated from roots of wild-growing Alkanna tinctoria.</title>
        <authorList>
            <person name="Rat A."/>
            <person name="Naranjo H.D."/>
            <person name="Lebbe L."/>
            <person name="Cnockaert M."/>
            <person name="Krigas N."/>
            <person name="Grigoriadou K."/>
            <person name="Maloupa E."/>
            <person name="Willems A."/>
        </authorList>
    </citation>
    <scope>NUCLEOTIDE SEQUENCE</scope>
    <source>
        <strain evidence="11">LMG 28251</strain>
    </source>
</reference>
<evidence type="ECO:0000256" key="6">
    <source>
        <dbReference type="ARBA" id="ARBA00022989"/>
    </source>
</evidence>
<comment type="catalytic activity">
    <reaction evidence="9">
        <text>N-terminal S-1,2-diacyl-sn-glyceryl-L-cysteinyl-[lipoprotein] + a glycerophospholipid = N-acyl-S-1,2-diacyl-sn-glyceryl-L-cysteinyl-[lipoprotein] + a 2-acyl-sn-glycero-3-phospholipid + H(+)</text>
        <dbReference type="Rhea" id="RHEA:48228"/>
        <dbReference type="Rhea" id="RHEA-COMP:14681"/>
        <dbReference type="Rhea" id="RHEA-COMP:14684"/>
        <dbReference type="ChEBI" id="CHEBI:15378"/>
        <dbReference type="ChEBI" id="CHEBI:136912"/>
        <dbReference type="ChEBI" id="CHEBI:140656"/>
        <dbReference type="ChEBI" id="CHEBI:140657"/>
        <dbReference type="ChEBI" id="CHEBI:140660"/>
        <dbReference type="EC" id="2.3.1.269"/>
    </reaction>
</comment>
<feature type="transmembrane region" description="Helical" evidence="9">
    <location>
        <begin position="77"/>
        <end position="98"/>
    </location>
</feature>
<evidence type="ECO:0000313" key="12">
    <source>
        <dbReference type="Proteomes" id="UP001196068"/>
    </source>
</evidence>
<evidence type="ECO:0000256" key="4">
    <source>
        <dbReference type="ARBA" id="ARBA00022679"/>
    </source>
</evidence>
<keyword evidence="8 9" id="KW-0012">Acyltransferase</keyword>
<sequence length="503" mass="52631">MKSLGMAFGLGLLAALALPPVHAVPVLLISIPGLLILIGRARSWRGAALIGLFWGWGQGIGGLYWITYAILTEVDRFWWLVPIAVPALALPFGAFVAIPAAAARLVPPGASRLLVFAGVWVLAELLRGVIPFGGFPWNLMGSVWAFAALPVQGAAYVGVHGLSLATILLAGLPVLGWRWVGGGGVVLAGIAGLGALRLAPAEPPPQDLQLLLVQGNVAQEVKWREDQRVPIFRRYLELTVAGLQSLEASAPGARVAVIWPEAASPFRLVEDDNARAVAAQALHPRAVLLAGAVTVEWNPDNTPRHLYNSLVAVTPDGAVAGRFDKVHLVPFGEYMPMRGLIPVRLVQGAVDFTSGIGMTAMAPAGLPPFSALICYEVIYPGAVLGAERPAWMVNITNDAWFGLSAGPYQHLAAARMRAVEEGLPIARAAQTGVSAVYDSRGREIASLGLGAMGSVSAPLPAPRAPTLFAHLGVAFPGALAFVIATLGMLLATRVRKTGSSASG</sequence>
<dbReference type="RefSeq" id="WP_211876452.1">
    <property type="nucleotide sequence ID" value="NZ_JAAEDH010000045.1"/>
</dbReference>
<dbReference type="NCBIfam" id="TIGR00546">
    <property type="entry name" value="lnt"/>
    <property type="match status" value="1"/>
</dbReference>
<feature type="transmembrane region" description="Helical" evidence="9">
    <location>
        <begin position="467"/>
        <end position="491"/>
    </location>
</feature>
<feature type="domain" description="CN hydrolase" evidence="10">
    <location>
        <begin position="213"/>
        <end position="461"/>
    </location>
</feature>
<dbReference type="InterPro" id="IPR045378">
    <property type="entry name" value="LNT_N"/>
</dbReference>
<proteinExistence type="inferred from homology"/>
<dbReference type="SUPFAM" id="SSF56317">
    <property type="entry name" value="Carbon-nitrogen hydrolase"/>
    <property type="match status" value="1"/>
</dbReference>
<evidence type="ECO:0000256" key="1">
    <source>
        <dbReference type="ARBA" id="ARBA00004651"/>
    </source>
</evidence>
<dbReference type="GO" id="GO:0005886">
    <property type="term" value="C:plasma membrane"/>
    <property type="evidence" value="ECO:0007669"/>
    <property type="project" value="UniProtKB-SubCell"/>
</dbReference>
<dbReference type="Pfam" id="PF00795">
    <property type="entry name" value="CN_hydrolase"/>
    <property type="match status" value="1"/>
</dbReference>
<evidence type="ECO:0000256" key="2">
    <source>
        <dbReference type="ARBA" id="ARBA00010065"/>
    </source>
</evidence>
<feature type="transmembrane region" description="Helical" evidence="9">
    <location>
        <begin position="110"/>
        <end position="130"/>
    </location>
</feature>
<dbReference type="InterPro" id="IPR036526">
    <property type="entry name" value="C-N_Hydrolase_sf"/>
</dbReference>
<dbReference type="HAMAP" id="MF_01148">
    <property type="entry name" value="Lnt"/>
    <property type="match status" value="1"/>
</dbReference>
<dbReference type="CDD" id="cd07571">
    <property type="entry name" value="ALP_N-acyl_transferase"/>
    <property type="match status" value="1"/>
</dbReference>
<feature type="transmembrane region" description="Helical" evidence="9">
    <location>
        <begin position="47"/>
        <end position="70"/>
    </location>
</feature>
<comment type="caution">
    <text evidence="11">The sequence shown here is derived from an EMBL/GenBank/DDBJ whole genome shotgun (WGS) entry which is preliminary data.</text>
</comment>